<gene>
    <name evidence="2" type="ORF">B0H16DRAFT_1537735</name>
</gene>
<feature type="compositionally biased region" description="Polar residues" evidence="1">
    <location>
        <begin position="1"/>
        <end position="16"/>
    </location>
</feature>
<evidence type="ECO:0000313" key="2">
    <source>
        <dbReference type="EMBL" id="KAJ7757022.1"/>
    </source>
</evidence>
<dbReference type="EMBL" id="JARKIB010000045">
    <property type="protein sequence ID" value="KAJ7757022.1"/>
    <property type="molecule type" value="Genomic_DNA"/>
</dbReference>
<comment type="caution">
    <text evidence="2">The sequence shown here is derived from an EMBL/GenBank/DDBJ whole genome shotgun (WGS) entry which is preliminary data.</text>
</comment>
<dbReference type="AlphaFoldDB" id="A0AAD7ND80"/>
<organism evidence="2 3">
    <name type="scientific">Mycena metata</name>
    <dbReference type="NCBI Taxonomy" id="1033252"/>
    <lineage>
        <taxon>Eukaryota</taxon>
        <taxon>Fungi</taxon>
        <taxon>Dikarya</taxon>
        <taxon>Basidiomycota</taxon>
        <taxon>Agaricomycotina</taxon>
        <taxon>Agaricomycetes</taxon>
        <taxon>Agaricomycetidae</taxon>
        <taxon>Agaricales</taxon>
        <taxon>Marasmiineae</taxon>
        <taxon>Mycenaceae</taxon>
        <taxon>Mycena</taxon>
    </lineage>
</organism>
<feature type="region of interest" description="Disordered" evidence="1">
    <location>
        <begin position="1"/>
        <end position="68"/>
    </location>
</feature>
<reference evidence="2" key="1">
    <citation type="submission" date="2023-03" db="EMBL/GenBank/DDBJ databases">
        <title>Massive genome expansion in bonnet fungi (Mycena s.s.) driven by repeated elements and novel gene families across ecological guilds.</title>
        <authorList>
            <consortium name="Lawrence Berkeley National Laboratory"/>
            <person name="Harder C.B."/>
            <person name="Miyauchi S."/>
            <person name="Viragh M."/>
            <person name="Kuo A."/>
            <person name="Thoen E."/>
            <person name="Andreopoulos B."/>
            <person name="Lu D."/>
            <person name="Skrede I."/>
            <person name="Drula E."/>
            <person name="Henrissat B."/>
            <person name="Morin E."/>
            <person name="Kohler A."/>
            <person name="Barry K."/>
            <person name="LaButti K."/>
            <person name="Morin E."/>
            <person name="Salamov A."/>
            <person name="Lipzen A."/>
            <person name="Mereny Z."/>
            <person name="Hegedus B."/>
            <person name="Baldrian P."/>
            <person name="Stursova M."/>
            <person name="Weitz H."/>
            <person name="Taylor A."/>
            <person name="Grigoriev I.V."/>
            <person name="Nagy L.G."/>
            <person name="Martin F."/>
            <person name="Kauserud H."/>
        </authorList>
    </citation>
    <scope>NUCLEOTIDE SEQUENCE</scope>
    <source>
        <strain evidence="2">CBHHK182m</strain>
    </source>
</reference>
<name>A0AAD7ND80_9AGAR</name>
<evidence type="ECO:0000313" key="3">
    <source>
        <dbReference type="Proteomes" id="UP001215598"/>
    </source>
</evidence>
<protein>
    <submittedName>
        <fullName evidence="2">Uncharacterized protein</fullName>
    </submittedName>
</protein>
<evidence type="ECO:0000256" key="1">
    <source>
        <dbReference type="SAM" id="MobiDB-lite"/>
    </source>
</evidence>
<sequence length="207" mass="23554">MSSNTRPTRLTRQSSDVVMLTNPALASKRRKDPIPKQKNPPEARKENHRPIHSGEVIEISSDEDDEPVVFQRPNQLRERIRQLEKKENEEMKKQQVDVTSKMWSPDLENWFATALKLHRNVYPHYNPAAVNPYGLPGAANPYNPFFQQQIPLPAYSCPKCREKVRSKPIQNFALKSLVRAIAGPSGETSPKKAVGGSNNVWSRFFPA</sequence>
<accession>A0AAD7ND80</accession>
<proteinExistence type="predicted"/>
<feature type="compositionally biased region" description="Basic and acidic residues" evidence="1">
    <location>
        <begin position="32"/>
        <end position="49"/>
    </location>
</feature>
<keyword evidence="3" id="KW-1185">Reference proteome</keyword>
<dbReference type="Proteomes" id="UP001215598">
    <property type="component" value="Unassembled WGS sequence"/>
</dbReference>